<keyword evidence="4 9" id="KW-0812">Transmembrane</keyword>
<evidence type="ECO:0000256" key="4">
    <source>
        <dbReference type="ARBA" id="ARBA00022692"/>
    </source>
</evidence>
<dbReference type="EMBL" id="JBIAMX010000038">
    <property type="protein sequence ID" value="MFF0547274.1"/>
    <property type="molecule type" value="Genomic_DNA"/>
</dbReference>
<comment type="caution">
    <text evidence="9">Lacks conserved residue(s) required for the propagation of feature annotation.</text>
</comment>
<keyword evidence="2 9" id="KW-1003">Cell membrane</keyword>
<keyword evidence="5 9" id="KW-0064">Aspartyl protease</keyword>
<comment type="similarity">
    <text evidence="1 9 10">Belongs to the peptidase A8 family.</text>
</comment>
<dbReference type="PANTHER" id="PTHR33695:SF1">
    <property type="entry name" value="LIPOPROTEIN SIGNAL PEPTIDASE"/>
    <property type="match status" value="1"/>
</dbReference>
<comment type="catalytic activity">
    <reaction evidence="9">
        <text>Release of signal peptides from bacterial membrane prolipoproteins. Hydrolyzes -Xaa-Yaa-Zaa-|-(S,diacylglyceryl)Cys-, in which Xaa is hydrophobic (preferably Leu), and Yaa (Ala or Ser) and Zaa (Gly or Ala) have small, neutral side chains.</text>
        <dbReference type="EC" id="3.4.23.36"/>
    </reaction>
</comment>
<feature type="transmembrane region" description="Helical" evidence="9">
    <location>
        <begin position="70"/>
        <end position="88"/>
    </location>
</feature>
<proteinExistence type="inferred from homology"/>
<feature type="active site" evidence="9">
    <location>
        <position position="124"/>
    </location>
</feature>
<gene>
    <name evidence="9" type="primary">lspA</name>
    <name evidence="11" type="ORF">ACFYTF_31025</name>
</gene>
<evidence type="ECO:0000256" key="9">
    <source>
        <dbReference type="HAMAP-Rule" id="MF_00161"/>
    </source>
</evidence>
<keyword evidence="7 9" id="KW-1133">Transmembrane helix</keyword>
<feature type="transmembrane region" description="Helical" evidence="9">
    <location>
        <begin position="95"/>
        <end position="114"/>
    </location>
</feature>
<keyword evidence="3 9" id="KW-0645">Protease</keyword>
<evidence type="ECO:0000256" key="1">
    <source>
        <dbReference type="ARBA" id="ARBA00006139"/>
    </source>
</evidence>
<comment type="pathway">
    <text evidence="9">Protein modification; lipoprotein biosynthesis (signal peptide cleavage).</text>
</comment>
<dbReference type="PRINTS" id="PR00781">
    <property type="entry name" value="LIPOSIGPTASE"/>
</dbReference>
<dbReference type="InterPro" id="IPR001872">
    <property type="entry name" value="Peptidase_A8"/>
</dbReference>
<comment type="function">
    <text evidence="9">This protein specifically catalyzes the removal of signal peptides from prolipoproteins.</text>
</comment>
<comment type="subcellular location">
    <subcellularLocation>
        <location evidence="9">Cell membrane</location>
        <topology evidence="9">Multi-pass membrane protein</topology>
    </subcellularLocation>
</comment>
<comment type="caution">
    <text evidence="11">The sequence shown here is derived from an EMBL/GenBank/DDBJ whole genome shotgun (WGS) entry which is preliminary data.</text>
</comment>
<evidence type="ECO:0000256" key="7">
    <source>
        <dbReference type="ARBA" id="ARBA00022989"/>
    </source>
</evidence>
<dbReference type="EC" id="3.4.23.36" evidence="9"/>
<evidence type="ECO:0000256" key="2">
    <source>
        <dbReference type="ARBA" id="ARBA00022475"/>
    </source>
</evidence>
<dbReference type="HAMAP" id="MF_00161">
    <property type="entry name" value="LspA"/>
    <property type="match status" value="1"/>
</dbReference>
<dbReference type="Proteomes" id="UP001601444">
    <property type="component" value="Unassembled WGS sequence"/>
</dbReference>
<reference evidence="11 12" key="1">
    <citation type="submission" date="2024-10" db="EMBL/GenBank/DDBJ databases">
        <title>The Natural Products Discovery Center: Release of the First 8490 Sequenced Strains for Exploring Actinobacteria Biosynthetic Diversity.</title>
        <authorList>
            <person name="Kalkreuter E."/>
            <person name="Kautsar S.A."/>
            <person name="Yang D."/>
            <person name="Bader C.D."/>
            <person name="Teijaro C.N."/>
            <person name="Fluegel L."/>
            <person name="Davis C.M."/>
            <person name="Simpson J.R."/>
            <person name="Lauterbach L."/>
            <person name="Steele A.D."/>
            <person name="Gui C."/>
            <person name="Meng S."/>
            <person name="Li G."/>
            <person name="Viehrig K."/>
            <person name="Ye F."/>
            <person name="Su P."/>
            <person name="Kiefer A.F."/>
            <person name="Nichols A."/>
            <person name="Cepeda A.J."/>
            <person name="Yan W."/>
            <person name="Fan B."/>
            <person name="Jiang Y."/>
            <person name="Adhikari A."/>
            <person name="Zheng C.-J."/>
            <person name="Schuster L."/>
            <person name="Cowan T.M."/>
            <person name="Smanski M.J."/>
            <person name="Chevrette M.G."/>
            <person name="De Carvalho L.P.S."/>
            <person name="Shen B."/>
        </authorList>
    </citation>
    <scope>NUCLEOTIDE SEQUENCE [LARGE SCALE GENOMIC DNA]</scope>
    <source>
        <strain evidence="11 12">NPDC004045</strain>
    </source>
</reference>
<organism evidence="11 12">
    <name type="scientific">Nocardia thailandica</name>
    <dbReference type="NCBI Taxonomy" id="257275"/>
    <lineage>
        <taxon>Bacteria</taxon>
        <taxon>Bacillati</taxon>
        <taxon>Actinomycetota</taxon>
        <taxon>Actinomycetes</taxon>
        <taxon>Mycobacteriales</taxon>
        <taxon>Nocardiaceae</taxon>
        <taxon>Nocardia</taxon>
    </lineage>
</organism>
<evidence type="ECO:0000256" key="5">
    <source>
        <dbReference type="ARBA" id="ARBA00022750"/>
    </source>
</evidence>
<evidence type="ECO:0000256" key="8">
    <source>
        <dbReference type="ARBA" id="ARBA00023136"/>
    </source>
</evidence>
<accession>A0ABW6PY40</accession>
<keyword evidence="8 9" id="KW-0472">Membrane</keyword>
<evidence type="ECO:0000256" key="10">
    <source>
        <dbReference type="RuleBase" id="RU004181"/>
    </source>
</evidence>
<dbReference type="PANTHER" id="PTHR33695">
    <property type="entry name" value="LIPOPROTEIN SIGNAL PEPTIDASE"/>
    <property type="match status" value="1"/>
</dbReference>
<dbReference type="GO" id="GO:0004190">
    <property type="term" value="F:aspartic-type endopeptidase activity"/>
    <property type="evidence" value="ECO:0007669"/>
    <property type="project" value="UniProtKB-EC"/>
</dbReference>
<sequence>MTEATALTSRRPRRLLVAVAAALLAVALIVDPLARHTLAGGRSIDLGVLELRLTYNTGVAFSMGDQLPTLLLLAATGLITAGVGVFAWRSAPTSTWPTVVGLGAIVAGAAANVIDRTIDGKVTDYFHTGWFATFNLADTFLTLGVIAVVVGLLRETRIESPQESTP</sequence>
<feature type="transmembrane region" description="Helical" evidence="9">
    <location>
        <begin position="134"/>
        <end position="153"/>
    </location>
</feature>
<feature type="active site" evidence="9">
    <location>
        <position position="138"/>
    </location>
</feature>
<evidence type="ECO:0000313" key="12">
    <source>
        <dbReference type="Proteomes" id="UP001601444"/>
    </source>
</evidence>
<keyword evidence="12" id="KW-1185">Reference proteome</keyword>
<keyword evidence="6 9" id="KW-0378">Hydrolase</keyword>
<evidence type="ECO:0000256" key="6">
    <source>
        <dbReference type="ARBA" id="ARBA00022801"/>
    </source>
</evidence>
<name>A0ABW6PY40_9NOCA</name>
<protein>
    <recommendedName>
        <fullName evidence="9">Lipoprotein signal peptidase</fullName>
        <ecNumber evidence="9">3.4.23.36</ecNumber>
    </recommendedName>
    <alternativeName>
        <fullName evidence="9">Prolipoprotein signal peptidase</fullName>
    </alternativeName>
    <alternativeName>
        <fullName evidence="9">Signal peptidase II</fullName>
        <shortName evidence="9">SPase II</shortName>
    </alternativeName>
</protein>
<evidence type="ECO:0000313" key="11">
    <source>
        <dbReference type="EMBL" id="MFF0547274.1"/>
    </source>
</evidence>
<dbReference type="Pfam" id="PF01252">
    <property type="entry name" value="Peptidase_A8"/>
    <property type="match status" value="1"/>
</dbReference>
<evidence type="ECO:0000256" key="3">
    <source>
        <dbReference type="ARBA" id="ARBA00022670"/>
    </source>
</evidence>
<dbReference type="RefSeq" id="WP_104362247.1">
    <property type="nucleotide sequence ID" value="NZ_JBIAMX010000038.1"/>
</dbReference>